<name>A0AAV4W349_9ARAC</name>
<dbReference type="EMBL" id="BPLQ01014081">
    <property type="protein sequence ID" value="GIY77102.1"/>
    <property type="molecule type" value="Genomic_DNA"/>
</dbReference>
<protein>
    <submittedName>
        <fullName evidence="1">Csa-NinaC</fullName>
    </submittedName>
</protein>
<reference evidence="1 2" key="1">
    <citation type="submission" date="2021-06" db="EMBL/GenBank/DDBJ databases">
        <title>Caerostris darwini draft genome.</title>
        <authorList>
            <person name="Kono N."/>
            <person name="Arakawa K."/>
        </authorList>
    </citation>
    <scope>NUCLEOTIDE SEQUENCE [LARGE SCALE GENOMIC DNA]</scope>
</reference>
<comment type="caution">
    <text evidence="1">The sequence shown here is derived from an EMBL/GenBank/DDBJ whole genome shotgun (WGS) entry which is preliminary data.</text>
</comment>
<accession>A0AAV4W349</accession>
<dbReference type="Proteomes" id="UP001054837">
    <property type="component" value="Unassembled WGS sequence"/>
</dbReference>
<proteinExistence type="predicted"/>
<keyword evidence="2" id="KW-1185">Reference proteome</keyword>
<evidence type="ECO:0000313" key="2">
    <source>
        <dbReference type="Proteomes" id="UP001054837"/>
    </source>
</evidence>
<organism evidence="1 2">
    <name type="scientific">Caerostris darwini</name>
    <dbReference type="NCBI Taxonomy" id="1538125"/>
    <lineage>
        <taxon>Eukaryota</taxon>
        <taxon>Metazoa</taxon>
        <taxon>Ecdysozoa</taxon>
        <taxon>Arthropoda</taxon>
        <taxon>Chelicerata</taxon>
        <taxon>Arachnida</taxon>
        <taxon>Araneae</taxon>
        <taxon>Araneomorphae</taxon>
        <taxon>Entelegynae</taxon>
        <taxon>Araneoidea</taxon>
        <taxon>Araneidae</taxon>
        <taxon>Caerostris</taxon>
    </lineage>
</organism>
<dbReference type="Gene3D" id="3.30.200.20">
    <property type="entry name" value="Phosphorylase Kinase, domain 1"/>
    <property type="match status" value="1"/>
</dbReference>
<gene>
    <name evidence="1" type="primary">Csa-NinaC</name>
    <name evidence="1" type="ORF">CDAR_299891</name>
</gene>
<dbReference type="AlphaFoldDB" id="A0AAV4W349"/>
<sequence>MEEELLGRSPRTLIEVLSDKVAVKLINNIAENILEIESEYGVLSAVGGQGLVPEFHGTYLHSPKGAKKQLWFVMENIALSPII</sequence>
<evidence type="ECO:0000313" key="1">
    <source>
        <dbReference type="EMBL" id="GIY77102.1"/>
    </source>
</evidence>